<evidence type="ECO:0000313" key="2">
    <source>
        <dbReference type="EMBL" id="QJA66311.1"/>
    </source>
</evidence>
<gene>
    <name evidence="2" type="ORF">MM415B00355_0011</name>
</gene>
<feature type="domain" description="DUF2460" evidence="1">
    <location>
        <begin position="5"/>
        <end position="221"/>
    </location>
</feature>
<dbReference type="EMBL" id="MT141553">
    <property type="protein sequence ID" value="QJA66311.1"/>
    <property type="molecule type" value="Genomic_DNA"/>
</dbReference>
<dbReference type="InterPro" id="IPR011740">
    <property type="entry name" value="DUF2460"/>
</dbReference>
<reference evidence="2" key="1">
    <citation type="submission" date="2020-03" db="EMBL/GenBank/DDBJ databases">
        <title>The deep terrestrial virosphere.</title>
        <authorList>
            <person name="Holmfeldt K."/>
            <person name="Nilsson E."/>
            <person name="Simone D."/>
            <person name="Lopez-Fernandez M."/>
            <person name="Wu X."/>
            <person name="de Brujin I."/>
            <person name="Lundin D."/>
            <person name="Andersson A."/>
            <person name="Bertilsson S."/>
            <person name="Dopson M."/>
        </authorList>
    </citation>
    <scope>NUCLEOTIDE SEQUENCE</scope>
    <source>
        <strain evidence="2">MM415B00355</strain>
    </source>
</reference>
<dbReference type="NCBIfam" id="TIGR02217">
    <property type="entry name" value="chp_TIGR02217"/>
    <property type="match status" value="1"/>
</dbReference>
<dbReference type="Pfam" id="PF09343">
    <property type="entry name" value="DUF2460"/>
    <property type="match status" value="1"/>
</dbReference>
<keyword evidence="2" id="KW-0378">Hydrolase</keyword>
<protein>
    <submittedName>
        <fullName evidence="2">Putative glycoside hydrolase family protein</fullName>
    </submittedName>
</protein>
<evidence type="ECO:0000259" key="1">
    <source>
        <dbReference type="Pfam" id="PF09343"/>
    </source>
</evidence>
<sequence>MGFYEVSFPLVPNRTTSAGPGFDTNVVTMDSKQERRIRRWSQTQHRFDAALQVRTHNDVYTLRAFYLRVGGVANGFRYLDLSDYASTAVGRESTRWADEPGLSAVRDTDQAIGVGDGSGTQFQLVKTYGAAAPTYVRTIKKPISGTVVVALDGVGQSSGWTVDTTTGVVTFTTPPALPKVVSAGYQFEVPVRFSEEIDQWLPTSIDDYGNSSIRSVPLVELVDENPVSEHFFYGGAYVVAPSADVTMSMGLGRFWVVDPQAGGLFLILPPKLAMFAGGQIFEVYNESATNTIALKDSDDLSTVATVATTGWRHVWLGYTSAGALKWYTYA</sequence>
<dbReference type="GO" id="GO:0016787">
    <property type="term" value="F:hydrolase activity"/>
    <property type="evidence" value="ECO:0007669"/>
    <property type="project" value="UniProtKB-KW"/>
</dbReference>
<proteinExistence type="predicted"/>
<dbReference type="AlphaFoldDB" id="A0A6M3JBD9"/>
<name>A0A6M3JBD9_9ZZZZ</name>
<accession>A0A6M3JBD9</accession>
<organism evidence="2">
    <name type="scientific">viral metagenome</name>
    <dbReference type="NCBI Taxonomy" id="1070528"/>
    <lineage>
        <taxon>unclassified sequences</taxon>
        <taxon>metagenomes</taxon>
        <taxon>organismal metagenomes</taxon>
    </lineage>
</organism>